<dbReference type="HOGENOM" id="CLU_2349981_0_0_1"/>
<protein>
    <submittedName>
        <fullName evidence="2 3">Uncharacterized protein</fullName>
    </submittedName>
</protein>
<reference evidence="2 4" key="2">
    <citation type="journal article" date="2014" name="BMC Genomics">
        <title>An improved genome release (version Mt4.0) for the model legume Medicago truncatula.</title>
        <authorList>
            <person name="Tang H."/>
            <person name="Krishnakumar V."/>
            <person name="Bidwell S."/>
            <person name="Rosen B."/>
            <person name="Chan A."/>
            <person name="Zhou S."/>
            <person name="Gentzbittel L."/>
            <person name="Childs K.L."/>
            <person name="Yandell M."/>
            <person name="Gundlach H."/>
            <person name="Mayer K.F."/>
            <person name="Schwartz D.C."/>
            <person name="Town C.D."/>
        </authorList>
    </citation>
    <scope>GENOME REANNOTATION</scope>
    <source>
        <strain evidence="3 4">cv. Jemalong A17</strain>
    </source>
</reference>
<dbReference type="AlphaFoldDB" id="G7KJY6"/>
<evidence type="ECO:0000313" key="3">
    <source>
        <dbReference type="EnsemblPlants" id="AES74625"/>
    </source>
</evidence>
<evidence type="ECO:0000256" key="1">
    <source>
        <dbReference type="SAM" id="MobiDB-lite"/>
    </source>
</evidence>
<organism evidence="2 4">
    <name type="scientific">Medicago truncatula</name>
    <name type="common">Barrel medic</name>
    <name type="synonym">Medicago tribuloides</name>
    <dbReference type="NCBI Taxonomy" id="3880"/>
    <lineage>
        <taxon>Eukaryota</taxon>
        <taxon>Viridiplantae</taxon>
        <taxon>Streptophyta</taxon>
        <taxon>Embryophyta</taxon>
        <taxon>Tracheophyta</taxon>
        <taxon>Spermatophyta</taxon>
        <taxon>Magnoliopsida</taxon>
        <taxon>eudicotyledons</taxon>
        <taxon>Gunneridae</taxon>
        <taxon>Pentapetalae</taxon>
        <taxon>rosids</taxon>
        <taxon>fabids</taxon>
        <taxon>Fabales</taxon>
        <taxon>Fabaceae</taxon>
        <taxon>Papilionoideae</taxon>
        <taxon>50 kb inversion clade</taxon>
        <taxon>NPAAA clade</taxon>
        <taxon>Hologalegina</taxon>
        <taxon>IRL clade</taxon>
        <taxon>Trifolieae</taxon>
        <taxon>Medicago</taxon>
    </lineage>
</organism>
<dbReference type="Proteomes" id="UP000002051">
    <property type="component" value="Chromosome 6"/>
</dbReference>
<gene>
    <name evidence="2" type="ordered locus">MTR_6g009140</name>
</gene>
<reference evidence="2 4" key="1">
    <citation type="journal article" date="2011" name="Nature">
        <title>The Medicago genome provides insight into the evolution of rhizobial symbioses.</title>
        <authorList>
            <person name="Young N.D."/>
            <person name="Debelle F."/>
            <person name="Oldroyd G.E."/>
            <person name="Geurts R."/>
            <person name="Cannon S.B."/>
            <person name="Udvardi M.K."/>
            <person name="Benedito V.A."/>
            <person name="Mayer K.F."/>
            <person name="Gouzy J."/>
            <person name="Schoof H."/>
            <person name="Van de Peer Y."/>
            <person name="Proost S."/>
            <person name="Cook D.R."/>
            <person name="Meyers B.C."/>
            <person name="Spannagl M."/>
            <person name="Cheung F."/>
            <person name="De Mita S."/>
            <person name="Krishnakumar V."/>
            <person name="Gundlach H."/>
            <person name="Zhou S."/>
            <person name="Mudge J."/>
            <person name="Bharti A.K."/>
            <person name="Murray J.D."/>
            <person name="Naoumkina M.A."/>
            <person name="Rosen B."/>
            <person name="Silverstein K.A."/>
            <person name="Tang H."/>
            <person name="Rombauts S."/>
            <person name="Zhao P.X."/>
            <person name="Zhou P."/>
            <person name="Barbe V."/>
            <person name="Bardou P."/>
            <person name="Bechner M."/>
            <person name="Bellec A."/>
            <person name="Berger A."/>
            <person name="Berges H."/>
            <person name="Bidwell S."/>
            <person name="Bisseling T."/>
            <person name="Choisne N."/>
            <person name="Couloux A."/>
            <person name="Denny R."/>
            <person name="Deshpande S."/>
            <person name="Dai X."/>
            <person name="Doyle J.J."/>
            <person name="Dudez A.M."/>
            <person name="Farmer A.D."/>
            <person name="Fouteau S."/>
            <person name="Franken C."/>
            <person name="Gibelin C."/>
            <person name="Gish J."/>
            <person name="Goldstein S."/>
            <person name="Gonzalez A.J."/>
            <person name="Green P.J."/>
            <person name="Hallab A."/>
            <person name="Hartog M."/>
            <person name="Hua A."/>
            <person name="Humphray S.J."/>
            <person name="Jeong D.H."/>
            <person name="Jing Y."/>
            <person name="Jocker A."/>
            <person name="Kenton S.M."/>
            <person name="Kim D.J."/>
            <person name="Klee K."/>
            <person name="Lai H."/>
            <person name="Lang C."/>
            <person name="Lin S."/>
            <person name="Macmil S.L."/>
            <person name="Magdelenat G."/>
            <person name="Matthews L."/>
            <person name="McCorrison J."/>
            <person name="Monaghan E.L."/>
            <person name="Mun J.H."/>
            <person name="Najar F.Z."/>
            <person name="Nicholson C."/>
            <person name="Noirot C."/>
            <person name="O'Bleness M."/>
            <person name="Paule C.R."/>
            <person name="Poulain J."/>
            <person name="Prion F."/>
            <person name="Qin B."/>
            <person name="Qu C."/>
            <person name="Retzel E.F."/>
            <person name="Riddle C."/>
            <person name="Sallet E."/>
            <person name="Samain S."/>
            <person name="Samson N."/>
            <person name="Sanders I."/>
            <person name="Saurat O."/>
            <person name="Scarpelli C."/>
            <person name="Schiex T."/>
            <person name="Segurens B."/>
            <person name="Severin A.J."/>
            <person name="Sherrier D.J."/>
            <person name="Shi R."/>
            <person name="Sims S."/>
            <person name="Singer S.R."/>
            <person name="Sinharoy S."/>
            <person name="Sterck L."/>
            <person name="Viollet A."/>
            <person name="Wang B.B."/>
            <person name="Wang K."/>
            <person name="Wang M."/>
            <person name="Wang X."/>
            <person name="Warfsmann J."/>
            <person name="Weissenbach J."/>
            <person name="White D.D."/>
            <person name="White J.D."/>
            <person name="Wiley G.B."/>
            <person name="Wincker P."/>
            <person name="Xing Y."/>
            <person name="Yang L."/>
            <person name="Yao Z."/>
            <person name="Ying F."/>
            <person name="Zhai J."/>
            <person name="Zhou L."/>
            <person name="Zuber A."/>
            <person name="Denarie J."/>
            <person name="Dixon R.A."/>
            <person name="May G.D."/>
            <person name="Schwartz D.C."/>
            <person name="Rogers J."/>
            <person name="Quetier F."/>
            <person name="Town C.D."/>
            <person name="Roe B.A."/>
        </authorList>
    </citation>
    <scope>NUCLEOTIDE SEQUENCE [LARGE SCALE GENOMIC DNA]</scope>
    <source>
        <strain evidence="2">A17</strain>
        <strain evidence="3 4">cv. Jemalong A17</strain>
    </source>
</reference>
<proteinExistence type="predicted"/>
<evidence type="ECO:0000313" key="2">
    <source>
        <dbReference type="EMBL" id="AES74625.2"/>
    </source>
</evidence>
<keyword evidence="4" id="KW-1185">Reference proteome</keyword>
<name>G7KJY6_MEDTR</name>
<feature type="region of interest" description="Disordered" evidence="1">
    <location>
        <begin position="41"/>
        <end position="97"/>
    </location>
</feature>
<dbReference type="EMBL" id="CM001222">
    <property type="protein sequence ID" value="AES74625.2"/>
    <property type="molecule type" value="Genomic_DNA"/>
</dbReference>
<feature type="region of interest" description="Disordered" evidence="1">
    <location>
        <begin position="1"/>
        <end position="20"/>
    </location>
</feature>
<reference evidence="3" key="3">
    <citation type="submission" date="2015-04" db="UniProtKB">
        <authorList>
            <consortium name="EnsemblPlants"/>
        </authorList>
    </citation>
    <scope>IDENTIFICATION</scope>
    <source>
        <strain evidence="3">cv. Jemalong A17</strain>
    </source>
</reference>
<feature type="compositionally biased region" description="Basic and acidic residues" evidence="1">
    <location>
        <begin position="86"/>
        <end position="97"/>
    </location>
</feature>
<dbReference type="EnsemblPlants" id="AES74625">
    <property type="protein sequence ID" value="AES74625"/>
    <property type="gene ID" value="MTR_6g009140"/>
</dbReference>
<evidence type="ECO:0000313" key="4">
    <source>
        <dbReference type="Proteomes" id="UP000002051"/>
    </source>
</evidence>
<accession>G7KJY6</accession>
<accession>A0A0C3VTC7</accession>
<sequence>MLPKKHLLGSEKRKKKTQNEVLIKSQQGALSKSVFKKVDTQANLGNNDNKNLDHENENEEIDDNSSVPNDVPNTNIKNIGDDYEQEIPHFDIYDTRN</sequence>
<feature type="compositionally biased region" description="Basic residues" evidence="1">
    <location>
        <begin position="1"/>
        <end position="16"/>
    </location>
</feature>
<feature type="compositionally biased region" description="Polar residues" evidence="1">
    <location>
        <begin position="65"/>
        <end position="77"/>
    </location>
</feature>